<evidence type="ECO:0000256" key="1">
    <source>
        <dbReference type="SAM" id="MobiDB-lite"/>
    </source>
</evidence>
<dbReference type="AlphaFoldDB" id="A0A2I0J1F4"/>
<feature type="region of interest" description="Disordered" evidence="1">
    <location>
        <begin position="220"/>
        <end position="246"/>
    </location>
</feature>
<evidence type="ECO:0000313" key="2">
    <source>
        <dbReference type="EMBL" id="PKI50069.1"/>
    </source>
</evidence>
<evidence type="ECO:0000313" key="3">
    <source>
        <dbReference type="Proteomes" id="UP000233551"/>
    </source>
</evidence>
<organism evidence="2 3">
    <name type="scientific">Punica granatum</name>
    <name type="common">Pomegranate</name>
    <dbReference type="NCBI Taxonomy" id="22663"/>
    <lineage>
        <taxon>Eukaryota</taxon>
        <taxon>Viridiplantae</taxon>
        <taxon>Streptophyta</taxon>
        <taxon>Embryophyta</taxon>
        <taxon>Tracheophyta</taxon>
        <taxon>Spermatophyta</taxon>
        <taxon>Magnoliopsida</taxon>
        <taxon>eudicotyledons</taxon>
        <taxon>Gunneridae</taxon>
        <taxon>Pentapetalae</taxon>
        <taxon>rosids</taxon>
        <taxon>malvids</taxon>
        <taxon>Myrtales</taxon>
        <taxon>Lythraceae</taxon>
        <taxon>Punica</taxon>
    </lineage>
</organism>
<comment type="caution">
    <text evidence="2">The sequence shown here is derived from an EMBL/GenBank/DDBJ whole genome shotgun (WGS) entry which is preliminary data.</text>
</comment>
<name>A0A2I0J1F4_PUNGR</name>
<dbReference type="EMBL" id="PGOL01002149">
    <property type="protein sequence ID" value="PKI50069.1"/>
    <property type="molecule type" value="Genomic_DNA"/>
</dbReference>
<protein>
    <submittedName>
        <fullName evidence="2">Uncharacterized protein</fullName>
    </submittedName>
</protein>
<keyword evidence="3" id="KW-1185">Reference proteome</keyword>
<reference evidence="2 3" key="1">
    <citation type="submission" date="2017-11" db="EMBL/GenBank/DDBJ databases">
        <title>De-novo sequencing of pomegranate (Punica granatum L.) genome.</title>
        <authorList>
            <person name="Akparov Z."/>
            <person name="Amiraslanov A."/>
            <person name="Hajiyeva S."/>
            <person name="Abbasov M."/>
            <person name="Kaur K."/>
            <person name="Hamwieh A."/>
            <person name="Solovyev V."/>
            <person name="Salamov A."/>
            <person name="Braich B."/>
            <person name="Kosarev P."/>
            <person name="Mahmoud A."/>
            <person name="Hajiyev E."/>
            <person name="Babayeva S."/>
            <person name="Izzatullayeva V."/>
            <person name="Mammadov A."/>
            <person name="Mammadov A."/>
            <person name="Sharifova S."/>
            <person name="Ojaghi J."/>
            <person name="Eynullazada K."/>
            <person name="Bayramov B."/>
            <person name="Abdulazimova A."/>
            <person name="Shahmuradov I."/>
        </authorList>
    </citation>
    <scope>NUCLEOTIDE SEQUENCE [LARGE SCALE GENOMIC DNA]</scope>
    <source>
        <strain evidence="3">cv. AG2017</strain>
        <tissue evidence="2">Leaf</tissue>
    </source>
</reference>
<sequence>MKPTTEASERAACLQRNRLNRQTNMPIGFESTPLWRTIDTRATSTIGDDDFIIHTETTLNIIRLSKRRILRHPRLKLATARPRQATYTGASLVKVHPEVAIVGHSNKRHWNAHSHPHQEWASSTASIRTTSVTHSLGITGTTTTRTTADSDFRPLGIRRRSTLELESYITRLGHPQQPSNCPNSETSLRQVNALQQEQSGTPRDAPCRRTHVCLMRQVVLSRRRKSSRDEPHHPNRRYQAPNEPYHTAPYTNSEFQSIRVYPGLIQVHPSPFGSIPVSFRSFRSFGPIQPKFRSFGSIQSKFRLFGSVRSKFWSFGSIRSKFRLFGSVRSKFWSFGSIRSKFQSFKVYPGSSAFGSIPVTFRSILVHMHSGLSRSHSGLSWFICIRVYPGYIHVYPGSYAFGSIPVSFRSICIRVYPGLIQVYPGSSAFGSIPVSFGSISVLLSRAMSHYFQAGHEQPWGNGIRAVAGRKKGMLLIIFGYIL</sequence>
<accession>A0A2I0J1F4</accession>
<gene>
    <name evidence="2" type="ORF">CRG98_029538</name>
</gene>
<proteinExistence type="predicted"/>
<dbReference type="Proteomes" id="UP000233551">
    <property type="component" value="Unassembled WGS sequence"/>
</dbReference>